<comment type="caution">
    <text evidence="2">The sequence shown here is derived from an EMBL/GenBank/DDBJ whole genome shotgun (WGS) entry which is preliminary data.</text>
</comment>
<evidence type="ECO:0000313" key="2">
    <source>
        <dbReference type="EMBL" id="EQD34861.1"/>
    </source>
</evidence>
<dbReference type="Pfam" id="PF10091">
    <property type="entry name" value="Glycoamylase"/>
    <property type="match status" value="1"/>
</dbReference>
<proteinExistence type="predicted"/>
<accession>T0YHD7</accession>
<feature type="domain" description="Glycoamylase-like" evidence="1">
    <location>
        <begin position="114"/>
        <end position="144"/>
    </location>
</feature>
<feature type="non-terminal residue" evidence="2">
    <location>
        <position position="1"/>
    </location>
</feature>
<protein>
    <recommendedName>
        <fullName evidence="1">Glycoamylase-like domain-containing protein</fullName>
    </recommendedName>
</protein>
<dbReference type="InterPro" id="IPR019282">
    <property type="entry name" value="Glycoamylase-like_cons_dom"/>
</dbReference>
<evidence type="ECO:0000259" key="1">
    <source>
        <dbReference type="Pfam" id="PF10091"/>
    </source>
</evidence>
<dbReference type="EMBL" id="AUZZ01009114">
    <property type="protein sequence ID" value="EQD34861.1"/>
    <property type="molecule type" value="Genomic_DNA"/>
</dbReference>
<organism evidence="2">
    <name type="scientific">mine drainage metagenome</name>
    <dbReference type="NCBI Taxonomy" id="410659"/>
    <lineage>
        <taxon>unclassified sequences</taxon>
        <taxon>metagenomes</taxon>
        <taxon>ecological metagenomes</taxon>
    </lineage>
</organism>
<name>T0YHD7_9ZZZZ</name>
<gene>
    <name evidence="2" type="ORF">B2A_12633</name>
</gene>
<feature type="non-terminal residue" evidence="2">
    <location>
        <position position="145"/>
    </location>
</feature>
<reference evidence="2" key="1">
    <citation type="submission" date="2013-08" db="EMBL/GenBank/DDBJ databases">
        <authorList>
            <person name="Mendez C."/>
            <person name="Richter M."/>
            <person name="Ferrer M."/>
            <person name="Sanchez J."/>
        </authorList>
    </citation>
    <scope>NUCLEOTIDE SEQUENCE</scope>
</reference>
<sequence>SRARTQDLAFLLSRPQGKGRRGYAGYHGFFYHFIGMRSGLRYRNSELSTIDTALLMAGVLTAESYFDHPTATERRVRHLAKRLYLRVNWGWAAPGTDPRVSMAWYPGHGFSKARWSGYNEASILYILGLGSPTYPLRNNAWSAWT</sequence>
<reference evidence="2" key="2">
    <citation type="journal article" date="2014" name="ISME J.">
        <title>Microbial stratification in low pH oxic and suboxic macroscopic growths along an acid mine drainage.</title>
        <authorList>
            <person name="Mendez-Garcia C."/>
            <person name="Mesa V."/>
            <person name="Sprenger R.R."/>
            <person name="Richter M."/>
            <person name="Diez M.S."/>
            <person name="Solano J."/>
            <person name="Bargiela R."/>
            <person name="Golyshina O.V."/>
            <person name="Manteca A."/>
            <person name="Ramos J.L."/>
            <person name="Gallego J.R."/>
            <person name="Llorente I."/>
            <person name="Martins Dos Santos V.A."/>
            <person name="Jensen O.N."/>
            <person name="Pelaez A.I."/>
            <person name="Sanchez J."/>
            <person name="Ferrer M."/>
        </authorList>
    </citation>
    <scope>NUCLEOTIDE SEQUENCE</scope>
</reference>
<dbReference type="Gene3D" id="1.50.10.140">
    <property type="match status" value="1"/>
</dbReference>
<dbReference type="AlphaFoldDB" id="T0YHD7"/>